<sequence>MSLPARTTAEDAAAVGPFLPVITGLGVILILGFGLITGALWRPAAQFAWFPDLAVGVPAIEEGRWWTVFTAGFFAITPGQYVAGLLLFALAVGWAERRLGSARTLLVIVTAQVAGLAGAVGIVVGLRAAGSDWAAHLAQVRDLGCTTAVIGVIAAATATLRSPWRLRVRALLTAYVLASLLFWGTLSDITHVIAAAVWLVLGERFFSTVERGWRPRTRREVRLLAFTGVLVIAAVRILVVIDPGSGPLGATAGSGAVLWSTMAQVVVIAVIANRLRTGRRWARYSALALGGLAVVAAAAALALAGSGTVDEPVIALAVGTALLWGPVLVLLIRERSAFAVRGRPDPEGDPAIARAAIAEYGCSSMGWMITWPGNRYLAAPDGAGVQAYQRHRGVDIALADPIGPPEAVRDQVVGFLRAAEGRGVVPCLFSVTEQVADAARAHGMSSVRIAEDTVVDLESLAFTGKAWQDVRTALNRAKRDGIEYREVRLADQPFSIVAQVRAISQAWMGERDLPEMGFTLGGVDEAMDPEVVVGLAVDHEGDVHGVTSWLPVYGPSGRLRGRTLDVMRRRPGGFGPVVEFLIASSCQAFATEGLEFASLSGAPLARSDGAPDGAVAKTLDALGAVLEPVYGFRSLHAFKAKFRPRTEPVYLCYREEADLPRIGLGLTAAYLPGVGVRELARIAARTSSTR</sequence>
<gene>
    <name evidence="8" type="ORF">AXK60_17500</name>
</gene>
<dbReference type="InterPro" id="IPR051211">
    <property type="entry name" value="PG_lysyltransferase"/>
</dbReference>
<dbReference type="InterPro" id="IPR035952">
    <property type="entry name" value="Rhomboid-like_sf"/>
</dbReference>
<evidence type="ECO:0000256" key="4">
    <source>
        <dbReference type="ARBA" id="ARBA00022989"/>
    </source>
</evidence>
<evidence type="ECO:0000256" key="2">
    <source>
        <dbReference type="ARBA" id="ARBA00022475"/>
    </source>
</evidence>
<keyword evidence="5 6" id="KW-0472">Membrane</keyword>
<keyword evidence="4 6" id="KW-1133">Transmembrane helix</keyword>
<evidence type="ECO:0000256" key="6">
    <source>
        <dbReference type="SAM" id="Phobius"/>
    </source>
</evidence>
<feature type="transmembrane region" description="Helical" evidence="6">
    <location>
        <begin position="253"/>
        <end position="272"/>
    </location>
</feature>
<evidence type="ECO:0000259" key="7">
    <source>
        <dbReference type="Pfam" id="PF09924"/>
    </source>
</evidence>
<dbReference type="EMBL" id="LSRF01000058">
    <property type="protein sequence ID" value="KXP04192.1"/>
    <property type="molecule type" value="Genomic_DNA"/>
</dbReference>
<feature type="transmembrane region" description="Helical" evidence="6">
    <location>
        <begin position="221"/>
        <end position="241"/>
    </location>
</feature>
<feature type="transmembrane region" description="Helical" evidence="6">
    <location>
        <begin position="104"/>
        <end position="126"/>
    </location>
</feature>
<evidence type="ECO:0000256" key="1">
    <source>
        <dbReference type="ARBA" id="ARBA00004651"/>
    </source>
</evidence>
<protein>
    <recommendedName>
        <fullName evidence="7">Phosphatidylglycerol lysyltransferase C-terminal domain-containing protein</fullName>
    </recommendedName>
</protein>
<feature type="transmembrane region" description="Helical" evidence="6">
    <location>
        <begin position="313"/>
        <end position="332"/>
    </location>
</feature>
<dbReference type="Pfam" id="PF09924">
    <property type="entry name" value="LPG_synthase_C"/>
    <property type="match status" value="1"/>
</dbReference>
<feature type="transmembrane region" description="Helical" evidence="6">
    <location>
        <begin position="65"/>
        <end position="92"/>
    </location>
</feature>
<dbReference type="GO" id="GO:0016755">
    <property type="term" value="F:aminoacyltransferase activity"/>
    <property type="evidence" value="ECO:0007669"/>
    <property type="project" value="TreeGrafter"/>
</dbReference>
<dbReference type="PANTHER" id="PTHR34697">
    <property type="entry name" value="PHOSPHATIDYLGLYCEROL LYSYLTRANSFERASE"/>
    <property type="match status" value="1"/>
</dbReference>
<accession>A0A138A185</accession>
<dbReference type="Proteomes" id="UP000070258">
    <property type="component" value="Unassembled WGS sequence"/>
</dbReference>
<keyword evidence="3 6" id="KW-0812">Transmembrane</keyword>
<name>A0A138A185_9ACTN</name>
<feature type="domain" description="Phosphatidylglycerol lysyltransferase C-terminal" evidence="7">
    <location>
        <begin position="355"/>
        <end position="653"/>
    </location>
</feature>
<dbReference type="AlphaFoldDB" id="A0A138A185"/>
<dbReference type="InterPro" id="IPR024320">
    <property type="entry name" value="LPG_synthase_C"/>
</dbReference>
<dbReference type="PANTHER" id="PTHR34697:SF2">
    <property type="entry name" value="PHOSPHATIDYLGLYCEROL LYSYLTRANSFERASE"/>
    <property type="match status" value="1"/>
</dbReference>
<feature type="transmembrane region" description="Helical" evidence="6">
    <location>
        <begin position="138"/>
        <end position="156"/>
    </location>
</feature>
<dbReference type="SUPFAM" id="SSF144091">
    <property type="entry name" value="Rhomboid-like"/>
    <property type="match status" value="1"/>
</dbReference>
<dbReference type="GO" id="GO:0005886">
    <property type="term" value="C:plasma membrane"/>
    <property type="evidence" value="ECO:0007669"/>
    <property type="project" value="UniProtKB-SubCell"/>
</dbReference>
<proteinExistence type="predicted"/>
<reference evidence="9" key="1">
    <citation type="submission" date="2016-02" db="EMBL/GenBank/DDBJ databases">
        <authorList>
            <person name="Wen L."/>
            <person name="He K."/>
            <person name="Yang H."/>
        </authorList>
    </citation>
    <scope>NUCLEOTIDE SEQUENCE [LARGE SCALE GENOMIC DNA]</scope>
    <source>
        <strain evidence="9">JCM 15929</strain>
    </source>
</reference>
<feature type="transmembrane region" description="Helical" evidence="6">
    <location>
        <begin position="12"/>
        <end position="41"/>
    </location>
</feature>
<feature type="transmembrane region" description="Helical" evidence="6">
    <location>
        <begin position="284"/>
        <end position="307"/>
    </location>
</feature>
<keyword evidence="2" id="KW-1003">Cell membrane</keyword>
<evidence type="ECO:0000256" key="3">
    <source>
        <dbReference type="ARBA" id="ARBA00022692"/>
    </source>
</evidence>
<evidence type="ECO:0000256" key="5">
    <source>
        <dbReference type="ARBA" id="ARBA00023136"/>
    </source>
</evidence>
<dbReference type="STRING" id="239498.AXK60_17500"/>
<comment type="subcellular location">
    <subcellularLocation>
        <location evidence="1">Cell membrane</location>
        <topology evidence="1">Multi-pass membrane protein</topology>
    </subcellularLocation>
</comment>
<evidence type="ECO:0000313" key="8">
    <source>
        <dbReference type="EMBL" id="KXP04192.1"/>
    </source>
</evidence>
<organism evidence="8 9">
    <name type="scientific">Tsukamurella pseudospumae</name>
    <dbReference type="NCBI Taxonomy" id="239498"/>
    <lineage>
        <taxon>Bacteria</taxon>
        <taxon>Bacillati</taxon>
        <taxon>Actinomycetota</taxon>
        <taxon>Actinomycetes</taxon>
        <taxon>Mycobacteriales</taxon>
        <taxon>Tsukamurellaceae</taxon>
        <taxon>Tsukamurella</taxon>
    </lineage>
</organism>
<dbReference type="GO" id="GO:0055091">
    <property type="term" value="P:phospholipid homeostasis"/>
    <property type="evidence" value="ECO:0007669"/>
    <property type="project" value="TreeGrafter"/>
</dbReference>
<evidence type="ECO:0000313" key="9">
    <source>
        <dbReference type="Proteomes" id="UP000070258"/>
    </source>
</evidence>
<comment type="caution">
    <text evidence="8">The sequence shown here is derived from an EMBL/GenBank/DDBJ whole genome shotgun (WGS) entry which is preliminary data.</text>
</comment>